<evidence type="ECO:0000256" key="5">
    <source>
        <dbReference type="ARBA" id="ARBA00022617"/>
    </source>
</evidence>
<dbReference type="PRINTS" id="PR00613">
    <property type="entry name" value="MYOGLOBIN"/>
</dbReference>
<comment type="function">
    <text evidence="16">Monomeric heme protein which primary function is to store oxygen and facilitate its diffusion within muscle tissues. Reversibly binds oxygen through a pentacoordinated heme iron and enables its timely and efficient release as needed during periods of heightened demand. Depending on the oxidative conditions of tissues and cells, and in addition to its ability to bind oxygen, it also has a nitrite reductase activity whereby it regulates the production of bioactive nitric oxide. Under stress conditions, like hypoxia and anoxia, it also protects cells against reactive oxygen species thanks to its pseudoperoxidase activity.</text>
</comment>
<comment type="catalytic activity">
    <reaction evidence="14">
        <text>H2O2 + AH2 = A + 2 H2O</text>
        <dbReference type="Rhea" id="RHEA:30275"/>
        <dbReference type="ChEBI" id="CHEBI:13193"/>
        <dbReference type="ChEBI" id="CHEBI:15377"/>
        <dbReference type="ChEBI" id="CHEBI:16240"/>
        <dbReference type="ChEBI" id="CHEBI:17499"/>
    </reaction>
</comment>
<dbReference type="PANTHER" id="PTHR47132:SF1">
    <property type="entry name" value="MYOGLOBIN"/>
    <property type="match status" value="1"/>
</dbReference>
<comment type="similarity">
    <text evidence="1 15">Belongs to the globin family.</text>
</comment>
<dbReference type="Proteomes" id="UP001460270">
    <property type="component" value="Unassembled WGS sequence"/>
</dbReference>
<keyword evidence="3 15" id="KW-0813">Transport</keyword>
<evidence type="ECO:0000256" key="15">
    <source>
        <dbReference type="RuleBase" id="RU000356"/>
    </source>
</evidence>
<dbReference type="SUPFAM" id="SSF46458">
    <property type="entry name" value="Globin-like"/>
    <property type="match status" value="1"/>
</dbReference>
<sequence>MADFDLVLKCWGPVEADYNAMGGMVLTRLFMEHPETQKLFPRFVNIPQGDLSSNSAVAAHGATVLKKLGELLKARGNHASILKPLATTHANQHKIKLVNFKLITEVIVKVMAEKAGLDSAGQQALRNVMSIVIADIDANYKELGFAG</sequence>
<evidence type="ECO:0000256" key="3">
    <source>
        <dbReference type="ARBA" id="ARBA00022448"/>
    </source>
</evidence>
<evidence type="ECO:0000313" key="19">
    <source>
        <dbReference type="Proteomes" id="UP001460270"/>
    </source>
</evidence>
<evidence type="ECO:0000313" key="18">
    <source>
        <dbReference type="EMBL" id="KAK7929990.1"/>
    </source>
</evidence>
<keyword evidence="9 16" id="KW-0408">Iron</keyword>
<dbReference type="InterPro" id="IPR002335">
    <property type="entry name" value="Myoglobin"/>
</dbReference>
<keyword evidence="8" id="KW-0560">Oxidoreductase</keyword>
<evidence type="ECO:0000256" key="11">
    <source>
        <dbReference type="ARBA" id="ARBA00044498"/>
    </source>
</evidence>
<evidence type="ECO:0000256" key="6">
    <source>
        <dbReference type="ARBA" id="ARBA00022621"/>
    </source>
</evidence>
<dbReference type="AlphaFoldDB" id="A0AAW0PJT9"/>
<protein>
    <recommendedName>
        <fullName evidence="2 16">Myoglobin</fullName>
    </recommendedName>
</protein>
<comment type="caution">
    <text evidence="18">The sequence shown here is derived from an EMBL/GenBank/DDBJ whole genome shotgun (WGS) entry which is preliminary data.</text>
</comment>
<dbReference type="PROSITE" id="PS01033">
    <property type="entry name" value="GLOBIN"/>
    <property type="match status" value="1"/>
</dbReference>
<dbReference type="GO" id="GO:0016491">
    <property type="term" value="F:oxidoreductase activity"/>
    <property type="evidence" value="ECO:0007669"/>
    <property type="project" value="UniProtKB-KW"/>
</dbReference>
<evidence type="ECO:0000256" key="13">
    <source>
        <dbReference type="ARBA" id="ARBA00048118"/>
    </source>
</evidence>
<dbReference type="GO" id="GO:0070062">
    <property type="term" value="C:extracellular exosome"/>
    <property type="evidence" value="ECO:0007669"/>
    <property type="project" value="TreeGrafter"/>
</dbReference>
<keyword evidence="5 15" id="KW-0349">Heme</keyword>
<dbReference type="PANTHER" id="PTHR47132">
    <property type="entry name" value="MYOGLOBIN"/>
    <property type="match status" value="1"/>
</dbReference>
<dbReference type="EMBL" id="JBBPFD010000004">
    <property type="protein sequence ID" value="KAK7929990.1"/>
    <property type="molecule type" value="Genomic_DNA"/>
</dbReference>
<evidence type="ECO:0000256" key="7">
    <source>
        <dbReference type="ARBA" id="ARBA00022723"/>
    </source>
</evidence>
<comment type="subunit">
    <text evidence="12">Monomeric.</text>
</comment>
<evidence type="ECO:0000259" key="17">
    <source>
        <dbReference type="PROSITE" id="PS01033"/>
    </source>
</evidence>
<dbReference type="GO" id="GO:0046872">
    <property type="term" value="F:metal ion binding"/>
    <property type="evidence" value="ECO:0007669"/>
    <property type="project" value="UniProtKB-KW"/>
</dbReference>
<dbReference type="InterPro" id="IPR009050">
    <property type="entry name" value="Globin-like_sf"/>
</dbReference>
<feature type="domain" description="Globin" evidence="17">
    <location>
        <begin position="1"/>
        <end position="141"/>
    </location>
</feature>
<comment type="catalytic activity">
    <reaction evidence="13">
        <text>Fe(III)-heme b-[protein] + nitric oxide + H2O = Fe(II)-heme b-[protein] + nitrite + 2 H(+)</text>
        <dbReference type="Rhea" id="RHEA:77711"/>
        <dbReference type="Rhea" id="RHEA-COMP:18975"/>
        <dbReference type="Rhea" id="RHEA-COMP:18976"/>
        <dbReference type="ChEBI" id="CHEBI:15377"/>
        <dbReference type="ChEBI" id="CHEBI:15378"/>
        <dbReference type="ChEBI" id="CHEBI:16301"/>
        <dbReference type="ChEBI" id="CHEBI:16480"/>
        <dbReference type="ChEBI" id="CHEBI:55376"/>
        <dbReference type="ChEBI" id="CHEBI:60344"/>
    </reaction>
    <physiologicalReaction direction="right-to-left" evidence="13">
        <dbReference type="Rhea" id="RHEA:77713"/>
    </physiologicalReaction>
</comment>
<dbReference type="InterPro" id="IPR000971">
    <property type="entry name" value="Globin"/>
</dbReference>
<gene>
    <name evidence="18" type="ORF">WMY93_006385</name>
</gene>
<dbReference type="GO" id="GO:0005344">
    <property type="term" value="F:oxygen carrier activity"/>
    <property type="evidence" value="ECO:0007669"/>
    <property type="project" value="UniProtKB-UniRule"/>
</dbReference>
<dbReference type="GO" id="GO:0016528">
    <property type="term" value="C:sarcoplasm"/>
    <property type="evidence" value="ECO:0007669"/>
    <property type="project" value="UniProtKB-SubCell"/>
</dbReference>
<dbReference type="GO" id="GO:0019825">
    <property type="term" value="F:oxygen binding"/>
    <property type="evidence" value="ECO:0007669"/>
    <property type="project" value="UniProtKB-UniRule"/>
</dbReference>
<accession>A0AAW0PJT9</accession>
<keyword evidence="7 16" id="KW-0479">Metal-binding</keyword>
<evidence type="ECO:0000256" key="8">
    <source>
        <dbReference type="ARBA" id="ARBA00023002"/>
    </source>
</evidence>
<evidence type="ECO:0000256" key="10">
    <source>
        <dbReference type="ARBA" id="ARBA00023179"/>
    </source>
</evidence>
<evidence type="ECO:0000256" key="2">
    <source>
        <dbReference type="ARBA" id="ARBA00019044"/>
    </source>
</evidence>
<proteinExistence type="inferred from homology"/>
<keyword evidence="10 16" id="KW-0514">Muscle protein</keyword>
<dbReference type="Pfam" id="PF00042">
    <property type="entry name" value="Globin"/>
    <property type="match status" value="1"/>
</dbReference>
<dbReference type="Gene3D" id="6.10.140.2100">
    <property type="match status" value="1"/>
</dbReference>
<dbReference type="Gene3D" id="6.10.140.2110">
    <property type="match status" value="1"/>
</dbReference>
<reference evidence="19" key="1">
    <citation type="submission" date="2024-04" db="EMBL/GenBank/DDBJ databases">
        <title>Salinicola lusitanus LLJ914,a marine bacterium isolated from the Okinawa Trough.</title>
        <authorList>
            <person name="Li J."/>
        </authorList>
    </citation>
    <scope>NUCLEOTIDE SEQUENCE [LARGE SCALE GENOMIC DNA]</scope>
</reference>
<keyword evidence="6 15" id="KW-0561">Oxygen transport</keyword>
<dbReference type="GO" id="GO:0020037">
    <property type="term" value="F:heme binding"/>
    <property type="evidence" value="ECO:0007669"/>
    <property type="project" value="UniProtKB-UniRule"/>
</dbReference>
<keyword evidence="19" id="KW-1185">Reference proteome</keyword>
<keyword evidence="4" id="KW-0963">Cytoplasm</keyword>
<evidence type="ECO:0000256" key="14">
    <source>
        <dbReference type="ARBA" id="ARBA00049931"/>
    </source>
</evidence>
<evidence type="ECO:0000256" key="4">
    <source>
        <dbReference type="ARBA" id="ARBA00022490"/>
    </source>
</evidence>
<evidence type="ECO:0000256" key="9">
    <source>
        <dbReference type="ARBA" id="ARBA00023004"/>
    </source>
</evidence>
<evidence type="ECO:0000256" key="1">
    <source>
        <dbReference type="ARBA" id="ARBA00008705"/>
    </source>
</evidence>
<comment type="subcellular location">
    <subcellularLocation>
        <location evidence="11">Cytoplasm</location>
        <location evidence="11">Sarcoplasm</location>
    </subcellularLocation>
</comment>
<name>A0AAW0PJT9_9GOBI</name>
<evidence type="ECO:0000256" key="16">
    <source>
        <dbReference type="RuleBase" id="RU251113"/>
    </source>
</evidence>
<evidence type="ECO:0000256" key="12">
    <source>
        <dbReference type="ARBA" id="ARBA00044514"/>
    </source>
</evidence>
<organism evidence="18 19">
    <name type="scientific">Mugilogobius chulae</name>
    <name type="common">yellowstripe goby</name>
    <dbReference type="NCBI Taxonomy" id="88201"/>
    <lineage>
        <taxon>Eukaryota</taxon>
        <taxon>Metazoa</taxon>
        <taxon>Chordata</taxon>
        <taxon>Craniata</taxon>
        <taxon>Vertebrata</taxon>
        <taxon>Euteleostomi</taxon>
        <taxon>Actinopterygii</taxon>
        <taxon>Neopterygii</taxon>
        <taxon>Teleostei</taxon>
        <taxon>Neoteleostei</taxon>
        <taxon>Acanthomorphata</taxon>
        <taxon>Gobiaria</taxon>
        <taxon>Gobiiformes</taxon>
        <taxon>Gobioidei</taxon>
        <taxon>Gobiidae</taxon>
        <taxon>Gobionellinae</taxon>
        <taxon>Mugilogobius</taxon>
    </lineage>
</organism>